<organism evidence="1">
    <name type="scientific">Tupanvirus soda lake</name>
    <dbReference type="NCBI Taxonomy" id="2126985"/>
    <lineage>
        <taxon>Viruses</taxon>
        <taxon>Varidnaviria</taxon>
        <taxon>Bamfordvirae</taxon>
        <taxon>Nucleocytoviricota</taxon>
        <taxon>Megaviricetes</taxon>
        <taxon>Imitervirales</taxon>
        <taxon>Mimiviridae</taxon>
        <taxon>Megamimivirinae</taxon>
        <taxon>Tupanvirus</taxon>
        <taxon>Tupanvirus salinum</taxon>
    </lineage>
</organism>
<dbReference type="EMBL" id="KY523104">
    <property type="protein sequence ID" value="QKU35732.1"/>
    <property type="molecule type" value="Genomic_DNA"/>
</dbReference>
<name>A0A6N1P1Q0_9VIRU</name>
<evidence type="ECO:0000313" key="1">
    <source>
        <dbReference type="EMBL" id="QKU35732.1"/>
    </source>
</evidence>
<dbReference type="GeneID" id="80519175"/>
<accession>A0A6N1P1Q0</accession>
<reference evidence="1" key="2">
    <citation type="journal article" date="2018" name="Nat. Commun.">
        <title>Tailed giant Tupanvirus possesses the most complete translational apparatus of the known virosphere.</title>
        <authorList>
            <person name="Abrahao J."/>
            <person name="Silva L."/>
            <person name="Silva L.S."/>
            <person name="Khalil J.Y.B."/>
            <person name="Rodrigues R."/>
            <person name="Arantes T."/>
            <person name="Assis F."/>
            <person name="Boratto P."/>
            <person name="Andrade M."/>
            <person name="Kroon E.G."/>
            <person name="Ribeiro B."/>
            <person name="Bergier I."/>
            <person name="Seligmann H."/>
            <person name="Ghigo E."/>
            <person name="Colson P."/>
            <person name="Levasseur A."/>
            <person name="Kroemer G."/>
            <person name="Raoult D."/>
            <person name="La Scola B."/>
        </authorList>
    </citation>
    <scope>NUCLEOTIDE SEQUENCE [LARGE SCALE GENOMIC DNA]</scope>
    <source>
        <strain evidence="1">Soda lake</strain>
    </source>
</reference>
<dbReference type="RefSeq" id="YP_010782411.1">
    <property type="nucleotide sequence ID" value="NC_075039.1"/>
</dbReference>
<proteinExistence type="predicted"/>
<dbReference type="KEGG" id="vg:80519175"/>
<protein>
    <submittedName>
        <fullName evidence="1">Uncharacterized protein</fullName>
    </submittedName>
</protein>
<reference evidence="1" key="1">
    <citation type="submission" date="2017-01" db="EMBL/GenBank/DDBJ databases">
        <authorList>
            <person name="Assis F.L."/>
            <person name="Abrahao J.S."/>
            <person name="Silva L."/>
            <person name="Khalil J.B."/>
            <person name="Rodrigues R."/>
            <person name="Silva L.S."/>
            <person name="Arantes T."/>
            <person name="Boratto P."/>
            <person name="Andrade M."/>
            <person name="Kroon E.G."/>
            <person name="Ribeiro B."/>
            <person name="Bergier I."/>
            <person name="Seligmann H."/>
            <person name="Ghigo E."/>
            <person name="Colson P."/>
            <person name="Levasseur A."/>
            <person name="Raoult D."/>
            <person name="Scola B.L."/>
        </authorList>
    </citation>
    <scope>NUCLEOTIDE SEQUENCE</scope>
    <source>
        <strain evidence="1">Soda lake</strain>
    </source>
</reference>
<sequence length="138" mass="15980">MCLRCHQSMTNEQVENDLANTRLDPKFEVWNATSLSHLTITAFGLNGPRAQKDAIELFEKYIAYKKDHPKDNDDSFFGSPSYANAKKQLEKINQFIKIVNENNLTNMDIRTMLYHGDSEEGQKIYQLFTNIVPLFDMI</sequence>